<reference evidence="2" key="1">
    <citation type="journal article" date="2019" name="Sci. Rep.">
        <title>Draft genome of Tanacetum cinerariifolium, the natural source of mosquito coil.</title>
        <authorList>
            <person name="Yamashiro T."/>
            <person name="Shiraishi A."/>
            <person name="Satake H."/>
            <person name="Nakayama K."/>
        </authorList>
    </citation>
    <scope>NUCLEOTIDE SEQUENCE</scope>
</reference>
<feature type="compositionally biased region" description="Polar residues" evidence="1">
    <location>
        <begin position="11"/>
        <end position="22"/>
    </location>
</feature>
<accession>A0A699WY70</accession>
<sequence>ERSTVPVDSYDTPTGAPSTSALHLSLPPRSFIRQETKVPQPSSPTHTHVADEAASTGVNARHGGDATIVTILDARQGSGNIDKTPSMPYDSPLLRVKTLRSDEGRMQHN</sequence>
<dbReference type="AlphaFoldDB" id="A0A699WY70"/>
<protein>
    <submittedName>
        <fullName evidence="2">Uncharacterized protein</fullName>
    </submittedName>
</protein>
<dbReference type="EMBL" id="BKCJ011778256">
    <property type="protein sequence ID" value="GFD52119.1"/>
    <property type="molecule type" value="Genomic_DNA"/>
</dbReference>
<name>A0A699WY70_TANCI</name>
<proteinExistence type="predicted"/>
<feature type="non-terminal residue" evidence="2">
    <location>
        <position position="1"/>
    </location>
</feature>
<comment type="caution">
    <text evidence="2">The sequence shown here is derived from an EMBL/GenBank/DDBJ whole genome shotgun (WGS) entry which is preliminary data.</text>
</comment>
<gene>
    <name evidence="2" type="ORF">Tci_924088</name>
</gene>
<feature type="non-terminal residue" evidence="2">
    <location>
        <position position="109"/>
    </location>
</feature>
<evidence type="ECO:0000313" key="2">
    <source>
        <dbReference type="EMBL" id="GFD52119.1"/>
    </source>
</evidence>
<organism evidence="2">
    <name type="scientific">Tanacetum cinerariifolium</name>
    <name type="common">Dalmatian daisy</name>
    <name type="synonym">Chrysanthemum cinerariifolium</name>
    <dbReference type="NCBI Taxonomy" id="118510"/>
    <lineage>
        <taxon>Eukaryota</taxon>
        <taxon>Viridiplantae</taxon>
        <taxon>Streptophyta</taxon>
        <taxon>Embryophyta</taxon>
        <taxon>Tracheophyta</taxon>
        <taxon>Spermatophyta</taxon>
        <taxon>Magnoliopsida</taxon>
        <taxon>eudicotyledons</taxon>
        <taxon>Gunneridae</taxon>
        <taxon>Pentapetalae</taxon>
        <taxon>asterids</taxon>
        <taxon>campanulids</taxon>
        <taxon>Asterales</taxon>
        <taxon>Asteraceae</taxon>
        <taxon>Asteroideae</taxon>
        <taxon>Anthemideae</taxon>
        <taxon>Anthemidinae</taxon>
        <taxon>Tanacetum</taxon>
    </lineage>
</organism>
<evidence type="ECO:0000256" key="1">
    <source>
        <dbReference type="SAM" id="MobiDB-lite"/>
    </source>
</evidence>
<feature type="region of interest" description="Disordered" evidence="1">
    <location>
        <begin position="1"/>
        <end position="23"/>
    </location>
</feature>